<gene>
    <name evidence="2" type="ORF">BDD21_5572</name>
</gene>
<name>A0A495UL93_9GAMM</name>
<proteinExistence type="predicted"/>
<dbReference type="Proteomes" id="UP000274556">
    <property type="component" value="Unassembled WGS sequence"/>
</dbReference>
<evidence type="ECO:0000313" key="3">
    <source>
        <dbReference type="Proteomes" id="UP000274556"/>
    </source>
</evidence>
<accession>A0A495UL93</accession>
<sequence length="247" mass="27127">MDQRPRVARRASQTATVRAPPDRSLSPCAPTLNDEPDLQMAGYAAALKVLTGYTSLGGEDVTAFALRPRRKGETTVVDEIVEQEAETANGLLVPEGLERETCQAIGGIQRFYLRMLDMETTGASKLDNYQNFAKAFRVDDDAAVMASTKPNAARLKAVTEFKPRDLTDRTELGATPLAALFIAIQEFLADKDPEIVMANLRDAIPDDLHRRPLLIDMTAFMAAKARGLGIRRAAEAIAKPMRNQRLQ</sequence>
<evidence type="ECO:0000256" key="1">
    <source>
        <dbReference type="SAM" id="MobiDB-lite"/>
    </source>
</evidence>
<protein>
    <submittedName>
        <fullName evidence="2">Uncharacterized protein</fullName>
    </submittedName>
</protein>
<reference evidence="2 3" key="1">
    <citation type="submission" date="2018-10" db="EMBL/GenBank/DDBJ databases">
        <title>Genomic Encyclopedia of Archaeal and Bacterial Type Strains, Phase II (KMG-II): from individual species to whole genera.</title>
        <authorList>
            <person name="Goeker M."/>
        </authorList>
    </citation>
    <scope>NUCLEOTIDE SEQUENCE [LARGE SCALE GENOMIC DNA]</scope>
    <source>
        <strain evidence="2 3">DSM 235</strain>
    </source>
</reference>
<organism evidence="2 3">
    <name type="scientific">Thiocapsa rosea</name>
    <dbReference type="NCBI Taxonomy" id="69360"/>
    <lineage>
        <taxon>Bacteria</taxon>
        <taxon>Pseudomonadati</taxon>
        <taxon>Pseudomonadota</taxon>
        <taxon>Gammaproteobacteria</taxon>
        <taxon>Chromatiales</taxon>
        <taxon>Chromatiaceae</taxon>
        <taxon>Thiocapsa</taxon>
    </lineage>
</organism>
<keyword evidence="3" id="KW-1185">Reference proteome</keyword>
<evidence type="ECO:0000313" key="2">
    <source>
        <dbReference type="EMBL" id="RKT38046.1"/>
    </source>
</evidence>
<dbReference type="EMBL" id="RBXL01000002">
    <property type="protein sequence ID" value="RKT38046.1"/>
    <property type="molecule type" value="Genomic_DNA"/>
</dbReference>
<dbReference type="AlphaFoldDB" id="A0A495UL93"/>
<comment type="caution">
    <text evidence="2">The sequence shown here is derived from an EMBL/GenBank/DDBJ whole genome shotgun (WGS) entry which is preliminary data.</text>
</comment>
<feature type="region of interest" description="Disordered" evidence="1">
    <location>
        <begin position="1"/>
        <end position="31"/>
    </location>
</feature>